<dbReference type="InterPro" id="IPR012349">
    <property type="entry name" value="Split_barrel_FMN-bd"/>
</dbReference>
<gene>
    <name evidence="3" type="ORF">JGU71_12130</name>
</gene>
<dbReference type="Proteomes" id="UP000655868">
    <property type="component" value="Unassembled WGS sequence"/>
</dbReference>
<protein>
    <submittedName>
        <fullName evidence="3">PPOX class F420-dependent oxidoreductase</fullName>
    </submittedName>
</protein>
<evidence type="ECO:0000256" key="1">
    <source>
        <dbReference type="ARBA" id="ARBA00023002"/>
    </source>
</evidence>
<name>A0A934NQM7_9NOCA</name>
<dbReference type="PANTHER" id="PTHR35176">
    <property type="entry name" value="HEME OXYGENASE HI_0854-RELATED"/>
    <property type="match status" value="1"/>
</dbReference>
<dbReference type="InterPro" id="IPR011576">
    <property type="entry name" value="Pyridox_Oxase_N"/>
</dbReference>
<dbReference type="EMBL" id="JAEMNV010000003">
    <property type="protein sequence ID" value="MBJ8339636.1"/>
    <property type="molecule type" value="Genomic_DNA"/>
</dbReference>
<dbReference type="GO" id="GO:0070967">
    <property type="term" value="F:coenzyme F420 binding"/>
    <property type="evidence" value="ECO:0007669"/>
    <property type="project" value="TreeGrafter"/>
</dbReference>
<dbReference type="GO" id="GO:0016627">
    <property type="term" value="F:oxidoreductase activity, acting on the CH-CH group of donors"/>
    <property type="evidence" value="ECO:0007669"/>
    <property type="project" value="TreeGrafter"/>
</dbReference>
<evidence type="ECO:0000313" key="4">
    <source>
        <dbReference type="Proteomes" id="UP000655868"/>
    </source>
</evidence>
<reference evidence="3" key="1">
    <citation type="submission" date="2020-12" db="EMBL/GenBank/DDBJ databases">
        <title>Antrihabitans popcorni sp. nov. and Antrihabitans auranticaus sp. nov., isolated from a larva cave.</title>
        <authorList>
            <person name="Lee S.D."/>
            <person name="Kim I.S."/>
        </authorList>
    </citation>
    <scope>NUCLEOTIDE SEQUENCE</scope>
    <source>
        <strain evidence="3">YC3-6</strain>
    </source>
</reference>
<dbReference type="GO" id="GO:0005829">
    <property type="term" value="C:cytosol"/>
    <property type="evidence" value="ECO:0007669"/>
    <property type="project" value="TreeGrafter"/>
</dbReference>
<sequence length="128" mass="13945">MTIEPDIRLVLDGNPLAHVASVLPDGGPHSVPVWIGTEGDHIAIFTGPGSRKARNLRRDPRVALSLTPPDNPFEPVILRGRVVEWVEGDAGWAIVDRIALKYTGQTYPRDEVRVAALIEPDHQSIGMG</sequence>
<keyword evidence="4" id="KW-1185">Reference proteome</keyword>
<feature type="domain" description="Pyridoxamine 5'-phosphate oxidase N-terminal" evidence="2">
    <location>
        <begin position="4"/>
        <end position="103"/>
    </location>
</feature>
<dbReference type="AlphaFoldDB" id="A0A934NQM7"/>
<dbReference type="NCBIfam" id="TIGR03618">
    <property type="entry name" value="Rv1155_F420"/>
    <property type="match status" value="1"/>
</dbReference>
<keyword evidence="1" id="KW-0560">Oxidoreductase</keyword>
<evidence type="ECO:0000259" key="2">
    <source>
        <dbReference type="Pfam" id="PF01243"/>
    </source>
</evidence>
<evidence type="ECO:0000313" key="3">
    <source>
        <dbReference type="EMBL" id="MBJ8339636.1"/>
    </source>
</evidence>
<dbReference type="RefSeq" id="WP_199704360.1">
    <property type="nucleotide sequence ID" value="NZ_JAEMNV010000003.1"/>
</dbReference>
<dbReference type="InterPro" id="IPR052019">
    <property type="entry name" value="F420H2_bilvrd_red/Heme_oxyg"/>
</dbReference>
<dbReference type="InterPro" id="IPR019920">
    <property type="entry name" value="F420-binding_dom_put"/>
</dbReference>
<dbReference type="PANTHER" id="PTHR35176:SF6">
    <property type="entry name" value="HEME OXYGENASE HI_0854-RELATED"/>
    <property type="match status" value="1"/>
</dbReference>
<dbReference type="SUPFAM" id="SSF50475">
    <property type="entry name" value="FMN-binding split barrel"/>
    <property type="match status" value="1"/>
</dbReference>
<dbReference type="Gene3D" id="2.30.110.10">
    <property type="entry name" value="Electron Transport, Fmn-binding Protein, Chain A"/>
    <property type="match status" value="1"/>
</dbReference>
<organism evidence="3 4">
    <name type="scientific">Antrihabitans stalagmiti</name>
    <dbReference type="NCBI Taxonomy" id="2799499"/>
    <lineage>
        <taxon>Bacteria</taxon>
        <taxon>Bacillati</taxon>
        <taxon>Actinomycetota</taxon>
        <taxon>Actinomycetes</taxon>
        <taxon>Mycobacteriales</taxon>
        <taxon>Nocardiaceae</taxon>
        <taxon>Antrihabitans</taxon>
    </lineage>
</organism>
<dbReference type="Pfam" id="PF01243">
    <property type="entry name" value="PNPOx_N"/>
    <property type="match status" value="1"/>
</dbReference>
<comment type="caution">
    <text evidence="3">The sequence shown here is derived from an EMBL/GenBank/DDBJ whole genome shotgun (WGS) entry which is preliminary data.</text>
</comment>
<accession>A0A934NQM7</accession>
<proteinExistence type="predicted"/>